<proteinExistence type="predicted"/>
<dbReference type="AlphaFoldDB" id="A0A1H1TD71"/>
<reference evidence="3" key="1">
    <citation type="submission" date="2016-10" db="EMBL/GenBank/DDBJ databases">
        <authorList>
            <person name="Varghese N."/>
            <person name="Submissions S."/>
        </authorList>
    </citation>
    <scope>NUCLEOTIDE SEQUENCE [LARGE SCALE GENOMIC DNA]</scope>
    <source>
        <strain evidence="3">DSM 23676</strain>
    </source>
</reference>
<keyword evidence="3" id="KW-1185">Reference proteome</keyword>
<gene>
    <name evidence="2" type="ORF">SAMN04489752_2026</name>
</gene>
<sequence>MCSNLSAAGDESLLVKPTAEATGTVASDFAVLADLEEVFRIASAPENVQAGEGDDGEGCVAGSGL</sequence>
<evidence type="ECO:0000256" key="1">
    <source>
        <dbReference type="SAM" id="MobiDB-lite"/>
    </source>
</evidence>
<evidence type="ECO:0000313" key="2">
    <source>
        <dbReference type="EMBL" id="SDS58232.1"/>
    </source>
</evidence>
<evidence type="ECO:0000313" key="3">
    <source>
        <dbReference type="Proteomes" id="UP000199597"/>
    </source>
</evidence>
<protein>
    <submittedName>
        <fullName evidence="2">Uncharacterized protein</fullName>
    </submittedName>
</protein>
<dbReference type="Proteomes" id="UP000199597">
    <property type="component" value="Chromosome I"/>
</dbReference>
<organism evidence="2 3">
    <name type="scientific">Brevibacterium siliguriense</name>
    <dbReference type="NCBI Taxonomy" id="1136497"/>
    <lineage>
        <taxon>Bacteria</taxon>
        <taxon>Bacillati</taxon>
        <taxon>Actinomycetota</taxon>
        <taxon>Actinomycetes</taxon>
        <taxon>Micrococcales</taxon>
        <taxon>Brevibacteriaceae</taxon>
        <taxon>Brevibacterium</taxon>
    </lineage>
</organism>
<accession>A0A1H1TD71</accession>
<dbReference type="EMBL" id="LT629766">
    <property type="protein sequence ID" value="SDS58232.1"/>
    <property type="molecule type" value="Genomic_DNA"/>
</dbReference>
<name>A0A1H1TD71_9MICO</name>
<dbReference type="STRING" id="1136497.SAMN04489752_2026"/>
<feature type="region of interest" description="Disordered" evidence="1">
    <location>
        <begin position="46"/>
        <end position="65"/>
    </location>
</feature>